<dbReference type="PANTHER" id="PTHR45632:SF3">
    <property type="entry name" value="KELCH-LIKE PROTEIN 32"/>
    <property type="match status" value="1"/>
</dbReference>
<evidence type="ECO:0000256" key="2">
    <source>
        <dbReference type="ARBA" id="ARBA00022441"/>
    </source>
</evidence>
<dbReference type="SMART" id="SM00875">
    <property type="entry name" value="BACK"/>
    <property type="match status" value="1"/>
</dbReference>
<gene>
    <name evidence="7" type="ORF">g.30594</name>
    <name evidence="6" type="ORF">g.30595</name>
</gene>
<dbReference type="Gene3D" id="2.120.10.80">
    <property type="entry name" value="Kelch-type beta propeller"/>
    <property type="match status" value="2"/>
</dbReference>
<name>A0A1B6CBD2_9HEMI</name>
<dbReference type="GO" id="GO:0003779">
    <property type="term" value="F:actin binding"/>
    <property type="evidence" value="ECO:0007669"/>
    <property type="project" value="UniProtKB-KW"/>
</dbReference>
<dbReference type="InterPro" id="IPR000210">
    <property type="entry name" value="BTB/POZ_dom"/>
</dbReference>
<evidence type="ECO:0000256" key="4">
    <source>
        <dbReference type="ARBA" id="ARBA00043912"/>
    </source>
</evidence>
<keyword evidence="3" id="KW-0677">Repeat</keyword>
<evidence type="ECO:0000256" key="3">
    <source>
        <dbReference type="ARBA" id="ARBA00022737"/>
    </source>
</evidence>
<dbReference type="InterPro" id="IPR056737">
    <property type="entry name" value="Beta-prop_ATRN-MKLN-like"/>
</dbReference>
<dbReference type="InterPro" id="IPR017096">
    <property type="entry name" value="BTB-kelch_protein"/>
</dbReference>
<comment type="function">
    <text evidence="4">Probable substrate-specific adapter of an E3 ubiquitin-protein ligase complex which mediates the ubiquitination and subsequent proteasomal degradation of target proteins. May have a role in synapse differentiation and growth.</text>
</comment>
<dbReference type="Pfam" id="PF00651">
    <property type="entry name" value="BTB"/>
    <property type="match status" value="1"/>
</dbReference>
<dbReference type="SMART" id="SM00225">
    <property type="entry name" value="BTB"/>
    <property type="match status" value="1"/>
</dbReference>
<organism evidence="6">
    <name type="scientific">Clastoptera arizonana</name>
    <name type="common">Arizona spittle bug</name>
    <dbReference type="NCBI Taxonomy" id="38151"/>
    <lineage>
        <taxon>Eukaryota</taxon>
        <taxon>Metazoa</taxon>
        <taxon>Ecdysozoa</taxon>
        <taxon>Arthropoda</taxon>
        <taxon>Hexapoda</taxon>
        <taxon>Insecta</taxon>
        <taxon>Pterygota</taxon>
        <taxon>Neoptera</taxon>
        <taxon>Paraneoptera</taxon>
        <taxon>Hemiptera</taxon>
        <taxon>Auchenorrhyncha</taxon>
        <taxon>Cercopoidea</taxon>
        <taxon>Clastopteridae</taxon>
        <taxon>Clastoptera</taxon>
    </lineage>
</organism>
<dbReference type="AlphaFoldDB" id="A0A1B6CBD2"/>
<proteinExistence type="predicted"/>
<feature type="domain" description="BTB" evidence="5">
    <location>
        <begin position="34"/>
        <end position="101"/>
    </location>
</feature>
<dbReference type="PANTHER" id="PTHR45632">
    <property type="entry name" value="LD33804P"/>
    <property type="match status" value="1"/>
</dbReference>
<dbReference type="PROSITE" id="PS50097">
    <property type="entry name" value="BTB"/>
    <property type="match status" value="1"/>
</dbReference>
<dbReference type="SUPFAM" id="SSF117281">
    <property type="entry name" value="Kelch motif"/>
    <property type="match status" value="1"/>
</dbReference>
<dbReference type="SUPFAM" id="SSF54695">
    <property type="entry name" value="POZ domain"/>
    <property type="match status" value="1"/>
</dbReference>
<dbReference type="InterPro" id="IPR011333">
    <property type="entry name" value="SKP1/BTB/POZ_sf"/>
</dbReference>
<dbReference type="InterPro" id="IPR011705">
    <property type="entry name" value="BACK"/>
</dbReference>
<dbReference type="EMBL" id="GEDC01026693">
    <property type="protein sequence ID" value="JAS10605.1"/>
    <property type="molecule type" value="Transcribed_RNA"/>
</dbReference>
<dbReference type="PIRSF" id="PIRSF037037">
    <property type="entry name" value="Kelch-like_protein_gigaxonin"/>
    <property type="match status" value="1"/>
</dbReference>
<dbReference type="SMART" id="SM00612">
    <property type="entry name" value="Kelch"/>
    <property type="match status" value="6"/>
</dbReference>
<dbReference type="Pfam" id="PF07707">
    <property type="entry name" value="BACK"/>
    <property type="match status" value="1"/>
</dbReference>
<dbReference type="InterPro" id="IPR015915">
    <property type="entry name" value="Kelch-typ_b-propeller"/>
</dbReference>
<dbReference type="InterPro" id="IPR006652">
    <property type="entry name" value="Kelch_1"/>
</dbReference>
<dbReference type="UniPathway" id="UPA00143"/>
<dbReference type="Gene3D" id="1.25.40.420">
    <property type="match status" value="1"/>
</dbReference>
<keyword evidence="2" id="KW-0880">Kelch repeat</keyword>
<evidence type="ECO:0000313" key="7">
    <source>
        <dbReference type="EMBL" id="JAS30806.1"/>
    </source>
</evidence>
<accession>A0A1B6CBD2</accession>
<sequence>MAVEICEDLHYKDVFWPQHFVLGLSILRDLNIFHDVQLIAEGKKIPAHRVILAASSVYFRGMFCTGLKESSQNEIPIHDVDYEALEAVVNFFYTAEIKLTENNIYPVAHIVDLFGITSLRSVCSIYLMNSININNCVNVCIIAKMYNYLDVYNAALYHACKNFDRLLDNDDFMNMSYETLIECLSSHFLNLPDENKLLLRLCGWVKQDYKNRIDNVQKLLDYVNIYLLDFSVAEPALLSLNTSGNFLNKWLDKSYRTLLNKEVIISSRNILRHANELEVVICIGGFSPDIQLRTIDALKYNTDIWRCMIPSAITQGTKLEPLHKVIPALKYPRMYTAVAQRNNFVFIIGGRNNANEQINSVDIYDVSQNEWVECVNLPEPIEGAAAACINGAIYVTGGFNNESGVSRKTWVLEKNSKTWREKSPMNEQRSYHGLVAVNEYLYALGGAGKVGECSSTMERYNIKTETWQIMSSFQKPRSHFGCVSLDNNIYVIGGCTQEKNVIRSVQMYNTLTGQWQSCGCQLPLSMQSFGATVRKGKIFIAGGNDGSHVLNFAWEFNPNAHFWNPMPSLNKGRIGLILATIRVPQV</sequence>
<dbReference type="GO" id="GO:0016567">
    <property type="term" value="P:protein ubiquitination"/>
    <property type="evidence" value="ECO:0007669"/>
    <property type="project" value="UniProtKB-UniPathway"/>
</dbReference>
<dbReference type="Pfam" id="PF24981">
    <property type="entry name" value="Beta-prop_ATRN-LZTR1"/>
    <property type="match status" value="1"/>
</dbReference>
<reference evidence="6" key="1">
    <citation type="submission" date="2015-12" db="EMBL/GenBank/DDBJ databases">
        <title>De novo transcriptome assembly of four potential Pierce s Disease insect vectors from Arizona vineyards.</title>
        <authorList>
            <person name="Tassone E.E."/>
        </authorList>
    </citation>
    <scope>NUCLEOTIDE SEQUENCE</scope>
</reference>
<dbReference type="EMBL" id="GEDC01006492">
    <property type="protein sequence ID" value="JAS30806.1"/>
    <property type="molecule type" value="Transcribed_RNA"/>
</dbReference>
<evidence type="ECO:0000256" key="1">
    <source>
        <dbReference type="ARBA" id="ARBA00013699"/>
    </source>
</evidence>
<evidence type="ECO:0000259" key="5">
    <source>
        <dbReference type="PROSITE" id="PS50097"/>
    </source>
</evidence>
<protein>
    <recommendedName>
        <fullName evidence="1">Kelch-like protein diablo</fullName>
    </recommendedName>
</protein>
<evidence type="ECO:0000313" key="6">
    <source>
        <dbReference type="EMBL" id="JAS10605.1"/>
    </source>
</evidence>
<dbReference type="Gene3D" id="3.30.710.10">
    <property type="entry name" value="Potassium Channel Kv1.1, Chain A"/>
    <property type="match status" value="1"/>
</dbReference>